<dbReference type="RefSeq" id="WP_301141141.1">
    <property type="nucleotide sequence ID" value="NZ_JAUHQA010000001.1"/>
</dbReference>
<evidence type="ECO:0000313" key="1">
    <source>
        <dbReference type="EMBL" id="MDN4479903.1"/>
    </source>
</evidence>
<proteinExistence type="predicted"/>
<dbReference type="Proteomes" id="UP001172708">
    <property type="component" value="Unassembled WGS sequence"/>
</dbReference>
<comment type="caution">
    <text evidence="1">The sequence shown here is derived from an EMBL/GenBank/DDBJ whole genome shotgun (WGS) entry which is preliminary data.</text>
</comment>
<accession>A0ABT8GEP0</accession>
<sequence length="297" mass="30334">MPNEFLNPEKVAALAATLAAADLGLTQHVYRDVASDFGQGVSGKTVQIRVPGVTTTGSRPVGSTENYVQGSLTETSIPVTLENEIYSSVPITLDEADLELKDFGAQVLRPQGQSVAHQIDKAVADAMAATSPEASIVYDSTNPRASLIRARAVLRARGVNANRALTAIVGANVFADLAEANVLEPAANGTYHVAGMAVVENTLVSPYALYVMVKEAFVAAVRAPVPPHGAVTAASVTASGMALTHMIGLNIANGVSSSVLTAFVGVAPLPLAVANYESGSVDLVDGGGVVAVNTTGA</sequence>
<organism evidence="1 2">
    <name type="scientific">Demequina muriae</name>
    <dbReference type="NCBI Taxonomy" id="3051664"/>
    <lineage>
        <taxon>Bacteria</taxon>
        <taxon>Bacillati</taxon>
        <taxon>Actinomycetota</taxon>
        <taxon>Actinomycetes</taxon>
        <taxon>Micrococcales</taxon>
        <taxon>Demequinaceae</taxon>
        <taxon>Demequina</taxon>
    </lineage>
</organism>
<evidence type="ECO:0000313" key="2">
    <source>
        <dbReference type="Proteomes" id="UP001172708"/>
    </source>
</evidence>
<keyword evidence="2" id="KW-1185">Reference proteome</keyword>
<name>A0ABT8GEP0_9MICO</name>
<reference evidence="1" key="1">
    <citation type="submission" date="2023-06" db="EMBL/GenBank/DDBJ databases">
        <title>Egi l300058.</title>
        <authorList>
            <person name="Gao L."/>
            <person name="Fang B.-Z."/>
            <person name="Li W.-J."/>
        </authorList>
    </citation>
    <scope>NUCLEOTIDE SEQUENCE</scope>
    <source>
        <strain evidence="1">EGI L300058</strain>
    </source>
</reference>
<dbReference type="EMBL" id="JAUHQA010000001">
    <property type="protein sequence ID" value="MDN4479903.1"/>
    <property type="molecule type" value="Genomic_DNA"/>
</dbReference>
<gene>
    <name evidence="1" type="ORF">QQX02_03075</name>
</gene>
<protein>
    <submittedName>
        <fullName evidence="1">P22 phage major capsid protein family protein</fullName>
    </submittedName>
</protein>